<evidence type="ECO:0000313" key="4">
    <source>
        <dbReference type="Proteomes" id="UP001151518"/>
    </source>
</evidence>
<evidence type="ECO:0000256" key="2">
    <source>
        <dbReference type="SAM" id="SignalP"/>
    </source>
</evidence>
<protein>
    <submittedName>
        <fullName evidence="3">Uncharacterized protein</fullName>
    </submittedName>
</protein>
<proteinExistence type="predicted"/>
<dbReference type="PANTHER" id="PTHR45642:SF139">
    <property type="entry name" value="SGNH HYDROLASE-TYPE ESTERASE DOMAIN-CONTAINING PROTEIN"/>
    <property type="match status" value="1"/>
</dbReference>
<dbReference type="InterPro" id="IPR036514">
    <property type="entry name" value="SGNH_hydro_sf"/>
</dbReference>
<reference evidence="3" key="1">
    <citation type="submission" date="2022-07" db="EMBL/GenBank/DDBJ databases">
        <title>Phylogenomic reconstructions and comparative analyses of Kickxellomycotina fungi.</title>
        <authorList>
            <person name="Reynolds N.K."/>
            <person name="Stajich J.E."/>
            <person name="Barry K."/>
            <person name="Grigoriev I.V."/>
            <person name="Crous P."/>
            <person name="Smith M.E."/>
        </authorList>
    </citation>
    <scope>NUCLEOTIDE SEQUENCE</scope>
    <source>
        <strain evidence="3">NRRL 3115</strain>
    </source>
</reference>
<feature type="chain" id="PRO_5040975419" evidence="2">
    <location>
        <begin position="24"/>
        <end position="369"/>
    </location>
</feature>
<dbReference type="InterPro" id="IPR050592">
    <property type="entry name" value="GDSL_lipolytic_enzyme"/>
</dbReference>
<evidence type="ECO:0000313" key="3">
    <source>
        <dbReference type="EMBL" id="KAJ2669919.1"/>
    </source>
</evidence>
<dbReference type="Gene3D" id="3.40.50.1110">
    <property type="entry name" value="SGNH hydrolase"/>
    <property type="match status" value="1"/>
</dbReference>
<dbReference type="OrthoDB" id="1600564at2759"/>
<dbReference type="CDD" id="cd01846">
    <property type="entry name" value="fatty_acyltransferase_like"/>
    <property type="match status" value="1"/>
</dbReference>
<name>A0A9W8G3H4_9FUNG</name>
<dbReference type="GO" id="GO:0016788">
    <property type="term" value="F:hydrolase activity, acting on ester bonds"/>
    <property type="evidence" value="ECO:0007669"/>
    <property type="project" value="InterPro"/>
</dbReference>
<comment type="caution">
    <text evidence="3">The sequence shown here is derived from an EMBL/GenBank/DDBJ whole genome shotgun (WGS) entry which is preliminary data.</text>
</comment>
<dbReference type="Pfam" id="PF00657">
    <property type="entry name" value="Lipase_GDSL"/>
    <property type="match status" value="1"/>
</dbReference>
<dbReference type="EMBL" id="JANBTW010000137">
    <property type="protein sequence ID" value="KAJ2669919.1"/>
    <property type="molecule type" value="Genomic_DNA"/>
</dbReference>
<sequence>MQLKIGALFAGAVTLLFASVVAAEPISDTANLIVLGDSLSDNGNTAALLKSEAYWDGRYTNGYVWNEYTSRLLGMSLINMAYANASSNNDITFMSSDGITIPSLHDQVHMLLAKYPSPNQFHLDNDAIQIGIGSNDLFEHAVGLLAGTVNLQDLAIRIAQSISTDIQLLINVGYKNIDLWSVPPLDKTPKVIALSASAYVKPMVERVNSIISQYVGEVISNNSAKTQSVHIFDLYSLVNNCLEPQVLAALDISDYKDACYNTVNNTVSICHNPDQYFFYDDVHPSSRVHYLWGVSAAVLTRDSTSSLTASELLNLIYKFNIGQSSRDKNIIVYAITASESAAIPPSLTATETVSTSTPVSTTVYVNKCH</sequence>
<dbReference type="AlphaFoldDB" id="A0A9W8G3H4"/>
<accession>A0A9W8G3H4</accession>
<evidence type="ECO:0000256" key="1">
    <source>
        <dbReference type="ARBA" id="ARBA00022729"/>
    </source>
</evidence>
<dbReference type="SUPFAM" id="SSF52266">
    <property type="entry name" value="SGNH hydrolase"/>
    <property type="match status" value="1"/>
</dbReference>
<keyword evidence="1 2" id="KW-0732">Signal</keyword>
<feature type="signal peptide" evidence="2">
    <location>
        <begin position="1"/>
        <end position="23"/>
    </location>
</feature>
<gene>
    <name evidence="3" type="ORF">GGI25_005993</name>
</gene>
<dbReference type="PANTHER" id="PTHR45642">
    <property type="entry name" value="GDSL ESTERASE/LIPASE EXL3"/>
    <property type="match status" value="1"/>
</dbReference>
<dbReference type="Proteomes" id="UP001151518">
    <property type="component" value="Unassembled WGS sequence"/>
</dbReference>
<dbReference type="InterPro" id="IPR001087">
    <property type="entry name" value="GDSL"/>
</dbReference>
<organism evidence="3 4">
    <name type="scientific">Coemansia spiralis</name>
    <dbReference type="NCBI Taxonomy" id="417178"/>
    <lineage>
        <taxon>Eukaryota</taxon>
        <taxon>Fungi</taxon>
        <taxon>Fungi incertae sedis</taxon>
        <taxon>Zoopagomycota</taxon>
        <taxon>Kickxellomycotina</taxon>
        <taxon>Kickxellomycetes</taxon>
        <taxon>Kickxellales</taxon>
        <taxon>Kickxellaceae</taxon>
        <taxon>Coemansia</taxon>
    </lineage>
</organism>